<evidence type="ECO:0000313" key="5">
    <source>
        <dbReference type="Proteomes" id="UP000298805"/>
    </source>
</evidence>
<name>A0AAJ4UYJ8_9BACT</name>
<keyword evidence="1" id="KW-0812">Transmembrane</keyword>
<proteinExistence type="predicted"/>
<accession>A0AAJ4UYJ8</accession>
<keyword evidence="1" id="KW-0472">Membrane</keyword>
<protein>
    <submittedName>
        <fullName evidence="3">Uncharacterized protein</fullName>
    </submittedName>
</protein>
<keyword evidence="1" id="KW-1133">Transmembrane helix</keyword>
<dbReference type="Proteomes" id="UP000298805">
    <property type="component" value="Chromosome"/>
</dbReference>
<dbReference type="EMBL" id="RJVK01000001">
    <property type="protein sequence ID" value="ROR40819.1"/>
    <property type="molecule type" value="Genomic_DNA"/>
</dbReference>
<evidence type="ECO:0000256" key="1">
    <source>
        <dbReference type="SAM" id="Phobius"/>
    </source>
</evidence>
<dbReference type="Proteomes" id="UP000272781">
    <property type="component" value="Unassembled WGS sequence"/>
</dbReference>
<sequence length="229" mass="27708">MRILILAFSFALLFATDVKIKFAPQTSTLYIYTISKNRIKSFKVQPFMITQGDILEKEKFSFWHNDKFYIGEKFRIFYHSKLEVLPLKVYINNREYKTPKFVYNRSKIKNFDINLEFPKPRKNDFWSILAFIFFAYILALLYLMNKKKKEFLVKSGVFESDIKKFYYYVLKNYPEKIESLNKYRNYFSKKLNEFDYLIKELQNDITKKYKNEIIIFGILFILALLQGAI</sequence>
<reference evidence="2" key="3">
    <citation type="submission" date="2019-06" db="EMBL/GenBank/DDBJ databases">
        <title>A comparative analysis of the Nautiliaceae.</title>
        <authorList>
            <person name="Grosche A."/>
            <person name="Smedile F."/>
            <person name="Vetriani C."/>
        </authorList>
    </citation>
    <scope>NUCLEOTIDE SEQUENCE</scope>
    <source>
        <strain evidence="2">TB6</strain>
    </source>
</reference>
<evidence type="ECO:0000313" key="2">
    <source>
        <dbReference type="EMBL" id="QCI28456.1"/>
    </source>
</evidence>
<keyword evidence="5" id="KW-1185">Reference proteome</keyword>
<feature type="transmembrane region" description="Helical" evidence="1">
    <location>
        <begin position="125"/>
        <end position="144"/>
    </location>
</feature>
<evidence type="ECO:0000313" key="3">
    <source>
        <dbReference type="EMBL" id="ROR40819.1"/>
    </source>
</evidence>
<reference evidence="3 4" key="2">
    <citation type="submission" date="2018-11" db="EMBL/GenBank/DDBJ databases">
        <title>Genomic Encyclopedia of Type Strains, Phase IV (KMG-IV): sequencing the most valuable type-strain genomes for metagenomic binning, comparative biology and taxonomic classification.</title>
        <authorList>
            <person name="Goeker M."/>
        </authorList>
    </citation>
    <scope>NUCLEOTIDE SEQUENCE [LARGE SCALE GENOMIC DNA]</scope>
    <source>
        <strain evidence="3 4">DSM 27783</strain>
    </source>
</reference>
<dbReference type="AlphaFoldDB" id="A0AAJ4UYJ8"/>
<evidence type="ECO:0000313" key="4">
    <source>
        <dbReference type="Proteomes" id="UP000272781"/>
    </source>
</evidence>
<dbReference type="RefSeq" id="WP_123351730.1">
    <property type="nucleotide sequence ID" value="NZ_CP027432.2"/>
</dbReference>
<dbReference type="EMBL" id="CP027432">
    <property type="protein sequence ID" value="QCI28456.1"/>
    <property type="molecule type" value="Genomic_DNA"/>
</dbReference>
<reference evidence="5" key="1">
    <citation type="submission" date="2018-03" db="EMBL/GenBank/DDBJ databases">
        <title>A comparative analysis of the Nautiliaceae.</title>
        <authorList>
            <person name="Grosche A."/>
            <person name="Smedile F."/>
            <person name="Vetriani C."/>
        </authorList>
    </citation>
    <scope>NUCLEOTIDE SEQUENCE [LARGE SCALE GENOMIC DNA]</scope>
    <source>
        <strain evidence="5">TB6</strain>
    </source>
</reference>
<feature type="transmembrane region" description="Helical" evidence="1">
    <location>
        <begin position="209"/>
        <end position="228"/>
    </location>
</feature>
<organism evidence="3 4">
    <name type="scientific">Caminibacter pacificus</name>
    <dbReference type="NCBI Taxonomy" id="1424653"/>
    <lineage>
        <taxon>Bacteria</taxon>
        <taxon>Pseudomonadati</taxon>
        <taxon>Campylobacterota</taxon>
        <taxon>Epsilonproteobacteria</taxon>
        <taxon>Nautiliales</taxon>
        <taxon>Nautiliaceae</taxon>
        <taxon>Caminibacter</taxon>
    </lineage>
</organism>
<gene>
    <name evidence="2" type="ORF">C6V80_05630</name>
    <name evidence="3" type="ORF">EDC58_0300</name>
</gene>